<evidence type="ECO:0000313" key="5">
    <source>
        <dbReference type="Proteomes" id="UP001374803"/>
    </source>
</evidence>
<evidence type="ECO:0000259" key="3">
    <source>
        <dbReference type="PROSITE" id="PS51913"/>
    </source>
</evidence>
<feature type="domain" description="HTH HARE-type" evidence="3">
    <location>
        <begin position="1"/>
        <end position="74"/>
    </location>
</feature>
<feature type="region of interest" description="Disordered" evidence="2">
    <location>
        <begin position="78"/>
        <end position="266"/>
    </location>
</feature>
<evidence type="ECO:0000256" key="1">
    <source>
        <dbReference type="ARBA" id="ARBA00023163"/>
    </source>
</evidence>
<dbReference type="Pfam" id="PF04471">
    <property type="entry name" value="Mrr_cat"/>
    <property type="match status" value="1"/>
</dbReference>
<sequence length="552" mass="59317">MTFTEAAAEVLRLAGKPLHYKEITELAIEKNLLSHVGKSPEVTMGARLAALLKKEDKTNPIVRVKPGVFALRDWDGKRGKKKSEPVAVAEVEDEETGDEINALEVEAATRESTPPPPPVAEVEEEEEERPIVSGEDALRADLAAQGAELFDDEEDDDQPIFAPQNAAPAQVGEPLTEGGRRRRRRRRRGRGGSGATDITADGLSSPRLEGGEARGATPNSSRFDPGPGTTPRFDPGLAAQVLNAGETEGGVESPRDPLAPAPRPQVRDRHQIMAGGAPSGIEVPIGEGEELFGRDLADAALTVMASFDRNAGPVPLRAIVDAFMRRGRLSGDPSLAVIQVGAALRADNLRRNAAGQRPRFRFAAGSRVAPTDWVLGSDLVRLEQEVNGAIERYREATRRVLLRRVQELPGHAFTELALLALERAGMSQLRPVRRAGSPGGEAHFSAIHRTGSDEIRTAIVIRKDGRELGRERVSDLRGALHHYGPAAAGWLVTTGQVLSGAREEAGAPNAAPVALYDGLAFCKLLEEGDVAVVRTRFSVTIPDLELFETLRG</sequence>
<feature type="compositionally biased region" description="Acidic residues" evidence="2">
    <location>
        <begin position="149"/>
        <end position="158"/>
    </location>
</feature>
<dbReference type="Gene3D" id="3.40.1350.10">
    <property type="match status" value="1"/>
</dbReference>
<proteinExistence type="predicted"/>
<dbReference type="InterPro" id="IPR007560">
    <property type="entry name" value="Restrct_endonuc_IV_Mrr"/>
</dbReference>
<dbReference type="PROSITE" id="PS51913">
    <property type="entry name" value="HTH_HARE"/>
    <property type="match status" value="1"/>
</dbReference>
<keyword evidence="1" id="KW-0804">Transcription</keyword>
<name>A0ABZ2LDX9_9BACT</name>
<dbReference type="EMBL" id="CP089983">
    <property type="protein sequence ID" value="WXB08113.1"/>
    <property type="molecule type" value="Genomic_DNA"/>
</dbReference>
<organism evidence="4 5">
    <name type="scientific">Pendulispora rubella</name>
    <dbReference type="NCBI Taxonomy" id="2741070"/>
    <lineage>
        <taxon>Bacteria</taxon>
        <taxon>Pseudomonadati</taxon>
        <taxon>Myxococcota</taxon>
        <taxon>Myxococcia</taxon>
        <taxon>Myxococcales</taxon>
        <taxon>Sorangiineae</taxon>
        <taxon>Pendulisporaceae</taxon>
        <taxon>Pendulispora</taxon>
    </lineage>
</organism>
<feature type="compositionally biased region" description="Basic residues" evidence="2">
    <location>
        <begin position="180"/>
        <end position="190"/>
    </location>
</feature>
<gene>
    <name evidence="4" type="ORF">LVJ94_12825</name>
</gene>
<protein>
    <submittedName>
        <fullName evidence="4">HTH domain-containing protein</fullName>
    </submittedName>
</protein>
<keyword evidence="5" id="KW-1185">Reference proteome</keyword>
<dbReference type="InterPro" id="IPR007759">
    <property type="entry name" value="Asxl_HARE-HTH"/>
</dbReference>
<dbReference type="InterPro" id="IPR011856">
    <property type="entry name" value="tRNA_endonuc-like_dom_sf"/>
</dbReference>
<dbReference type="Proteomes" id="UP001374803">
    <property type="component" value="Chromosome"/>
</dbReference>
<dbReference type="Pfam" id="PF05066">
    <property type="entry name" value="HARE-HTH"/>
    <property type="match status" value="1"/>
</dbReference>
<evidence type="ECO:0000256" key="2">
    <source>
        <dbReference type="SAM" id="MobiDB-lite"/>
    </source>
</evidence>
<dbReference type="RefSeq" id="WP_394837788.1">
    <property type="nucleotide sequence ID" value="NZ_CP089929.1"/>
</dbReference>
<accession>A0ABZ2LDX9</accession>
<reference evidence="4" key="1">
    <citation type="submission" date="2021-12" db="EMBL/GenBank/DDBJ databases">
        <title>Discovery of the Pendulisporaceae a myxobacterial family with distinct sporulation behavior and unique specialized metabolism.</title>
        <authorList>
            <person name="Garcia R."/>
            <person name="Popoff A."/>
            <person name="Bader C.D."/>
            <person name="Loehr J."/>
            <person name="Walesch S."/>
            <person name="Walt C."/>
            <person name="Boldt J."/>
            <person name="Bunk B."/>
            <person name="Haeckl F.J.F.P.J."/>
            <person name="Gunesch A.P."/>
            <person name="Birkelbach J."/>
            <person name="Nuebel U."/>
            <person name="Pietschmann T."/>
            <person name="Bach T."/>
            <person name="Mueller R."/>
        </authorList>
    </citation>
    <scope>NUCLEOTIDE SEQUENCE</scope>
    <source>
        <strain evidence="4">MSr11367</strain>
    </source>
</reference>
<evidence type="ECO:0000313" key="4">
    <source>
        <dbReference type="EMBL" id="WXB08113.1"/>
    </source>
</evidence>